<evidence type="ECO:0000259" key="1">
    <source>
        <dbReference type="Pfam" id="PF12680"/>
    </source>
</evidence>
<evidence type="ECO:0000313" key="2">
    <source>
        <dbReference type="EMBL" id="GAC27649.1"/>
    </source>
</evidence>
<accession>K6Y4C9</accession>
<comment type="caution">
    <text evidence="2">The sequence shown here is derived from an EMBL/GenBank/DDBJ whole genome shotgun (WGS) entry which is preliminary data.</text>
</comment>
<evidence type="ECO:0000313" key="3">
    <source>
        <dbReference type="Proteomes" id="UP000006251"/>
    </source>
</evidence>
<dbReference type="OrthoDB" id="6379199at2"/>
<name>K6Y4C9_9ALTE</name>
<dbReference type="EMBL" id="BAEQ01000014">
    <property type="protein sequence ID" value="GAC27649.1"/>
    <property type="molecule type" value="Genomic_DNA"/>
</dbReference>
<dbReference type="Pfam" id="PF12680">
    <property type="entry name" value="SnoaL_2"/>
    <property type="match status" value="1"/>
</dbReference>
<dbReference type="SUPFAM" id="SSF54427">
    <property type="entry name" value="NTF2-like"/>
    <property type="match status" value="1"/>
</dbReference>
<sequence>MLDSIINAFTKGDLADLNSKMLHSAYWGQHNAKFYGSEKLNMILGNWFALTGKCTVLAHQTIKQNNHYVVYLTFEPTNKNGTINYVFWLETNQLMVKSVLAIVDTVQLAALNQDSPEKVSDNLPSTDPLVISDYDQQDNLQNNIAWPSNLISKQAQNVEILDQWWAIWSQKQLANINTLYNDDAVINLPGDKHPQKRERLFEFVLSKINTLTRMFTQIEDIAIEGQDVAIKWFLDGDEGENKIRLPFITLLKIENSKITVDTTVCDILAFNKNFSTSHVFKQPTA</sequence>
<dbReference type="Gene3D" id="3.10.450.50">
    <property type="match status" value="1"/>
</dbReference>
<proteinExistence type="predicted"/>
<feature type="domain" description="SnoaL-like" evidence="1">
    <location>
        <begin position="162"/>
        <end position="259"/>
    </location>
</feature>
<organism evidence="2 3">
    <name type="scientific">Brumicola pallidula DSM 14239 = ACAM 615</name>
    <dbReference type="NCBI Taxonomy" id="1121922"/>
    <lineage>
        <taxon>Bacteria</taxon>
        <taxon>Pseudomonadati</taxon>
        <taxon>Pseudomonadota</taxon>
        <taxon>Gammaproteobacteria</taxon>
        <taxon>Alteromonadales</taxon>
        <taxon>Alteromonadaceae</taxon>
        <taxon>Brumicola</taxon>
    </lineage>
</organism>
<keyword evidence="3" id="KW-1185">Reference proteome</keyword>
<dbReference type="InterPro" id="IPR032710">
    <property type="entry name" value="NTF2-like_dom_sf"/>
</dbReference>
<protein>
    <recommendedName>
        <fullName evidence="1">SnoaL-like domain-containing protein</fullName>
    </recommendedName>
</protein>
<dbReference type="InterPro" id="IPR037401">
    <property type="entry name" value="SnoaL-like"/>
</dbReference>
<gene>
    <name evidence="2" type="ORF">GPAL_0769</name>
</gene>
<reference evidence="3" key="1">
    <citation type="journal article" date="2014" name="Environ. Microbiol.">
        <title>Comparative genomics of the marine bacterial genus Glaciecola reveals the high degree of genomic diversity and genomic characteristic for cold adaptation.</title>
        <authorList>
            <person name="Qin Q.L."/>
            <person name="Xie B.B."/>
            <person name="Yu Y."/>
            <person name="Shu Y.L."/>
            <person name="Rong J.C."/>
            <person name="Zhang Y.J."/>
            <person name="Zhao D.L."/>
            <person name="Chen X.L."/>
            <person name="Zhang X.Y."/>
            <person name="Chen B."/>
            <person name="Zhou B.C."/>
            <person name="Zhang Y.Z."/>
        </authorList>
    </citation>
    <scope>NUCLEOTIDE SEQUENCE [LARGE SCALE GENOMIC DNA]</scope>
    <source>
        <strain evidence="3">ACAM 615</strain>
    </source>
</reference>
<dbReference type="Proteomes" id="UP000006251">
    <property type="component" value="Unassembled WGS sequence"/>
</dbReference>
<dbReference type="STRING" id="1121922.GCA_000428905_01872"/>
<dbReference type="RefSeq" id="WP_006009412.1">
    <property type="nucleotide sequence ID" value="NZ_AUAV01000008.1"/>
</dbReference>
<dbReference type="AlphaFoldDB" id="K6Y4C9"/>